<feature type="compositionally biased region" description="Polar residues" evidence="1">
    <location>
        <begin position="30"/>
        <end position="39"/>
    </location>
</feature>
<keyword evidence="3" id="KW-1185">Reference proteome</keyword>
<dbReference type="PANTHER" id="PTHR42085:SF2">
    <property type="entry name" value="F-BOX DOMAIN-CONTAINING PROTEIN"/>
    <property type="match status" value="1"/>
</dbReference>
<dbReference type="AlphaFoldDB" id="A0A0D2CZQ4"/>
<feature type="region of interest" description="Disordered" evidence="1">
    <location>
        <begin position="1"/>
        <end position="50"/>
    </location>
</feature>
<dbReference type="PANTHER" id="PTHR42085">
    <property type="entry name" value="F-BOX DOMAIN-CONTAINING PROTEIN"/>
    <property type="match status" value="1"/>
</dbReference>
<dbReference type="RefSeq" id="XP_013316211.1">
    <property type="nucleotide sequence ID" value="XM_013460757.1"/>
</dbReference>
<gene>
    <name evidence="2" type="ORF">PV05_04358</name>
</gene>
<reference evidence="2 3" key="1">
    <citation type="submission" date="2015-01" db="EMBL/GenBank/DDBJ databases">
        <title>The Genome Sequence of Exophiala xenobiotica CBS118157.</title>
        <authorList>
            <consortium name="The Broad Institute Genomics Platform"/>
            <person name="Cuomo C."/>
            <person name="de Hoog S."/>
            <person name="Gorbushina A."/>
            <person name="Stielow B."/>
            <person name="Teixiera M."/>
            <person name="Abouelleil A."/>
            <person name="Chapman S.B."/>
            <person name="Priest M."/>
            <person name="Young S.K."/>
            <person name="Wortman J."/>
            <person name="Nusbaum C."/>
            <person name="Birren B."/>
        </authorList>
    </citation>
    <scope>NUCLEOTIDE SEQUENCE [LARGE SCALE GENOMIC DNA]</scope>
    <source>
        <strain evidence="2 3">CBS 118157</strain>
    </source>
</reference>
<dbReference type="EMBL" id="KN847319">
    <property type="protein sequence ID" value="KIW55627.1"/>
    <property type="molecule type" value="Genomic_DNA"/>
</dbReference>
<evidence type="ECO:0000313" key="3">
    <source>
        <dbReference type="Proteomes" id="UP000054342"/>
    </source>
</evidence>
<dbReference type="GeneID" id="25326266"/>
<evidence type="ECO:0000256" key="1">
    <source>
        <dbReference type="SAM" id="MobiDB-lite"/>
    </source>
</evidence>
<protein>
    <submittedName>
        <fullName evidence="2">Uncharacterized protein</fullName>
    </submittedName>
</protein>
<dbReference type="OrthoDB" id="4121009at2759"/>
<dbReference type="HOGENOM" id="CLU_778525_0_0_1"/>
<accession>A0A0D2CZQ4</accession>
<dbReference type="InterPro" id="IPR038883">
    <property type="entry name" value="AN11006-like"/>
</dbReference>
<proteinExistence type="predicted"/>
<dbReference type="Proteomes" id="UP000054342">
    <property type="component" value="Unassembled WGS sequence"/>
</dbReference>
<sequence length="328" mass="37042">MPKSRAKKAKGKGRAGPYTTDTSSKRSQKSAHPTTSTKSESPKPVANTRSARKKAAEAESNRSRFIELPPEIRLQVYGYFACCPSDLDDPHTPIFGQEEWKEIQVTRRSLLSVSRQVNDDWTPLFFSTTSLVIKPAPLAMSGSRTKKKGQDDSNEDSKAAIARLAKALLADIPVNKLRYVRKLEYRHHRPCPRNGKIKNDDGLIHLADILGHVKSKLLHLTSVAFVVDWTWDSFVPYMYGATDDHDGAFAFIDVNGRLEELSQRILRDRRGAILRGWSVEKKAYFTRAYQTLFWMVKGLELTFRNTAAGLPQTIDEWVQLGQKLASRP</sequence>
<feature type="compositionally biased region" description="Basic residues" evidence="1">
    <location>
        <begin position="1"/>
        <end position="13"/>
    </location>
</feature>
<evidence type="ECO:0000313" key="2">
    <source>
        <dbReference type="EMBL" id="KIW55627.1"/>
    </source>
</evidence>
<organism evidence="2 3">
    <name type="scientific">Exophiala xenobiotica</name>
    <dbReference type="NCBI Taxonomy" id="348802"/>
    <lineage>
        <taxon>Eukaryota</taxon>
        <taxon>Fungi</taxon>
        <taxon>Dikarya</taxon>
        <taxon>Ascomycota</taxon>
        <taxon>Pezizomycotina</taxon>
        <taxon>Eurotiomycetes</taxon>
        <taxon>Chaetothyriomycetidae</taxon>
        <taxon>Chaetothyriales</taxon>
        <taxon>Herpotrichiellaceae</taxon>
        <taxon>Exophiala</taxon>
    </lineage>
</organism>
<name>A0A0D2CZQ4_9EURO</name>